<dbReference type="SUPFAM" id="SSF52129">
    <property type="entry name" value="Caspase-like"/>
    <property type="match status" value="1"/>
</dbReference>
<dbReference type="InterPro" id="IPR002477">
    <property type="entry name" value="Peptidoglycan-bd-like"/>
</dbReference>
<dbReference type="InterPro" id="IPR050452">
    <property type="entry name" value="Metacaspase"/>
</dbReference>
<dbReference type="PANTHER" id="PTHR48104">
    <property type="entry name" value="METACASPASE-4"/>
    <property type="match status" value="1"/>
</dbReference>
<reference evidence="5" key="2">
    <citation type="submission" date="2019-01" db="EMBL/GenBank/DDBJ databases">
        <title>Genome sequence of Desulfonema ishimotonii strain Tokyo 01.</title>
        <authorList>
            <person name="Fukui M."/>
        </authorList>
    </citation>
    <scope>NUCLEOTIDE SEQUENCE [LARGE SCALE GENOMIC DNA]</scope>
    <source>
        <strain evidence="5">Tokyo 01</strain>
    </source>
</reference>
<dbReference type="Proteomes" id="UP000288096">
    <property type="component" value="Unassembled WGS sequence"/>
</dbReference>
<dbReference type="GO" id="GO:0006508">
    <property type="term" value="P:proteolysis"/>
    <property type="evidence" value="ECO:0007669"/>
    <property type="project" value="InterPro"/>
</dbReference>
<keyword evidence="5" id="KW-1185">Reference proteome</keyword>
<reference evidence="5" key="1">
    <citation type="submission" date="2017-11" db="EMBL/GenBank/DDBJ databases">
        <authorList>
            <person name="Watanabe M."/>
            <person name="Kojima H."/>
        </authorList>
    </citation>
    <scope>NUCLEOTIDE SEQUENCE [LARGE SCALE GENOMIC DNA]</scope>
    <source>
        <strain evidence="5">Tokyo 01</strain>
    </source>
</reference>
<dbReference type="InterPro" id="IPR011600">
    <property type="entry name" value="Pept_C14_caspase"/>
</dbReference>
<comment type="caution">
    <text evidence="4">The sequence shown here is derived from an EMBL/GenBank/DDBJ whole genome shotgun (WGS) entry which is preliminary data.</text>
</comment>
<gene>
    <name evidence="4" type="ORF">DENIS_0928</name>
</gene>
<protein>
    <submittedName>
        <fullName evidence="4">Uncharacterized protein</fullName>
    </submittedName>
</protein>
<accession>A0A401FSQ4</accession>
<evidence type="ECO:0000256" key="1">
    <source>
        <dbReference type="SAM" id="MobiDB-lite"/>
    </source>
</evidence>
<dbReference type="RefSeq" id="WP_208022519.1">
    <property type="nucleotide sequence ID" value="NZ_BEXT01000001.1"/>
</dbReference>
<dbReference type="Gene3D" id="1.10.101.10">
    <property type="entry name" value="PGBD-like superfamily/PGBD"/>
    <property type="match status" value="1"/>
</dbReference>
<dbReference type="InterPro" id="IPR029030">
    <property type="entry name" value="Caspase-like_dom_sf"/>
</dbReference>
<evidence type="ECO:0000313" key="5">
    <source>
        <dbReference type="Proteomes" id="UP000288096"/>
    </source>
</evidence>
<dbReference type="Gene3D" id="3.40.50.12660">
    <property type="match status" value="1"/>
</dbReference>
<evidence type="ECO:0000259" key="3">
    <source>
        <dbReference type="Pfam" id="PF01471"/>
    </source>
</evidence>
<dbReference type="Pfam" id="PF01471">
    <property type="entry name" value="PG_binding_1"/>
    <property type="match status" value="1"/>
</dbReference>
<feature type="domain" description="Peptidoglycan binding-like" evidence="3">
    <location>
        <begin position="300"/>
        <end position="355"/>
    </location>
</feature>
<feature type="region of interest" description="Disordered" evidence="1">
    <location>
        <begin position="143"/>
        <end position="162"/>
    </location>
</feature>
<dbReference type="GO" id="GO:0004197">
    <property type="term" value="F:cysteine-type endopeptidase activity"/>
    <property type="evidence" value="ECO:0007669"/>
    <property type="project" value="InterPro"/>
</dbReference>
<dbReference type="PANTHER" id="PTHR48104:SF30">
    <property type="entry name" value="METACASPASE-1"/>
    <property type="match status" value="1"/>
</dbReference>
<proteinExistence type="predicted"/>
<evidence type="ECO:0000259" key="2">
    <source>
        <dbReference type="Pfam" id="PF00656"/>
    </source>
</evidence>
<dbReference type="GO" id="GO:0005737">
    <property type="term" value="C:cytoplasm"/>
    <property type="evidence" value="ECO:0007669"/>
    <property type="project" value="TreeGrafter"/>
</dbReference>
<feature type="domain" description="Peptidase C14 caspase" evidence="2">
    <location>
        <begin position="3"/>
        <end position="269"/>
    </location>
</feature>
<name>A0A401FSQ4_9BACT</name>
<evidence type="ECO:0000313" key="4">
    <source>
        <dbReference type="EMBL" id="GBC59986.1"/>
    </source>
</evidence>
<dbReference type="SUPFAM" id="SSF47090">
    <property type="entry name" value="PGBD-like"/>
    <property type="match status" value="1"/>
</dbReference>
<dbReference type="AlphaFoldDB" id="A0A401FSQ4"/>
<dbReference type="InterPro" id="IPR036366">
    <property type="entry name" value="PGBDSf"/>
</dbReference>
<dbReference type="EMBL" id="BEXT01000001">
    <property type="protein sequence ID" value="GBC59986.1"/>
    <property type="molecule type" value="Genomic_DNA"/>
</dbReference>
<sequence>MARRALLVGINDYRGIGDLKGCHNDISNMRDILKTCLGFTNNDIRVVADARATKQAILYRLEYMVNIARPGDFMVFHFSGHGSQIRDRNGDELEDYMDELICPWDMNWDNGFILDDDLDAIFKRIPEGALLEVFLDACHSGTGTRSANLGRPAEASPDHPTVSRYLPPPIDISFRHEDDEDALKKVRGFRSVNRAGSRSTENHILWSGCRSDQTSADAYINGAYNGAFTYYFCKHMRETGGSISRANLLERIRKSLRYNGFSQVPQLACSGGDACNNNPLQFPAPDETRRLLYLTTPYLRGDDVRQLQRALANAGYKISADGVFGPHTREIVRQFQRDNDLVVDGIAGAGVYGALFG</sequence>
<organism evidence="4 5">
    <name type="scientific">Desulfonema ishimotonii</name>
    <dbReference type="NCBI Taxonomy" id="45657"/>
    <lineage>
        <taxon>Bacteria</taxon>
        <taxon>Pseudomonadati</taxon>
        <taxon>Thermodesulfobacteriota</taxon>
        <taxon>Desulfobacteria</taxon>
        <taxon>Desulfobacterales</taxon>
        <taxon>Desulfococcaceae</taxon>
        <taxon>Desulfonema</taxon>
    </lineage>
</organism>
<dbReference type="InterPro" id="IPR036365">
    <property type="entry name" value="PGBD-like_sf"/>
</dbReference>
<dbReference type="Pfam" id="PF00656">
    <property type="entry name" value="Peptidase_C14"/>
    <property type="match status" value="1"/>
</dbReference>